<keyword evidence="1" id="KW-0812">Transmembrane</keyword>
<comment type="caution">
    <text evidence="3">The sequence shown here is derived from an EMBL/GenBank/DDBJ whole genome shotgun (WGS) entry which is preliminary data.</text>
</comment>
<protein>
    <submittedName>
        <fullName evidence="3">Prepilin peptidase</fullName>
    </submittedName>
</protein>
<sequence>MLHACPRGAVPAAGCCELGVAAAWALAAAGALAGTPPWWLPVPLLLGWAGVLLAVCDLKAARLPDVLTLPAYPVVAVLLAAAAAHRPGLLPAAVAGGALFAGAYLAVRLLRPAALGAGDVKLAGSLGAVVGAVSVPLVPVVMAAAAVATLPAARARIAVPHAPAMLVPAWLVTAFPVVLAW</sequence>
<feature type="transmembrane region" description="Helical" evidence="1">
    <location>
        <begin position="12"/>
        <end position="32"/>
    </location>
</feature>
<feature type="domain" description="Prepilin type IV endopeptidase peptidase" evidence="2">
    <location>
        <begin position="45"/>
        <end position="148"/>
    </location>
</feature>
<proteinExistence type="predicted"/>
<keyword evidence="4" id="KW-1185">Reference proteome</keyword>
<keyword evidence="1" id="KW-1133">Transmembrane helix</keyword>
<evidence type="ECO:0000313" key="3">
    <source>
        <dbReference type="EMBL" id="MBE9373405.1"/>
    </source>
</evidence>
<feature type="transmembrane region" description="Helical" evidence="1">
    <location>
        <begin position="122"/>
        <end position="150"/>
    </location>
</feature>
<evidence type="ECO:0000313" key="4">
    <source>
        <dbReference type="Proteomes" id="UP000598360"/>
    </source>
</evidence>
<feature type="transmembrane region" description="Helical" evidence="1">
    <location>
        <begin position="162"/>
        <end position="180"/>
    </location>
</feature>
<dbReference type="AlphaFoldDB" id="A0A929B7S9"/>
<feature type="transmembrane region" description="Helical" evidence="1">
    <location>
        <begin position="63"/>
        <end position="83"/>
    </location>
</feature>
<dbReference type="Proteomes" id="UP000598360">
    <property type="component" value="Unassembled WGS sequence"/>
</dbReference>
<feature type="transmembrane region" description="Helical" evidence="1">
    <location>
        <begin position="38"/>
        <end position="56"/>
    </location>
</feature>
<feature type="transmembrane region" description="Helical" evidence="1">
    <location>
        <begin position="89"/>
        <end position="110"/>
    </location>
</feature>
<dbReference type="Gene3D" id="1.20.120.1220">
    <property type="match status" value="1"/>
</dbReference>
<gene>
    <name evidence="3" type="ORF">IQ251_02985</name>
</gene>
<keyword evidence="1" id="KW-0472">Membrane</keyword>
<dbReference type="GO" id="GO:0016020">
    <property type="term" value="C:membrane"/>
    <property type="evidence" value="ECO:0007669"/>
    <property type="project" value="InterPro"/>
</dbReference>
<dbReference type="EMBL" id="JADEYC010000005">
    <property type="protein sequence ID" value="MBE9373405.1"/>
    <property type="molecule type" value="Genomic_DNA"/>
</dbReference>
<evidence type="ECO:0000256" key="1">
    <source>
        <dbReference type="SAM" id="Phobius"/>
    </source>
</evidence>
<dbReference type="GO" id="GO:0004190">
    <property type="term" value="F:aspartic-type endopeptidase activity"/>
    <property type="evidence" value="ECO:0007669"/>
    <property type="project" value="InterPro"/>
</dbReference>
<accession>A0A929B7S9</accession>
<dbReference type="InterPro" id="IPR000045">
    <property type="entry name" value="Prepilin_IV_endopep_pep"/>
</dbReference>
<name>A0A929B7S9_9PSEU</name>
<evidence type="ECO:0000259" key="2">
    <source>
        <dbReference type="Pfam" id="PF01478"/>
    </source>
</evidence>
<dbReference type="Pfam" id="PF01478">
    <property type="entry name" value="Peptidase_A24"/>
    <property type="match status" value="1"/>
</dbReference>
<reference evidence="3" key="1">
    <citation type="submission" date="2020-10" db="EMBL/GenBank/DDBJ databases">
        <title>Diversity and distribution of actinomycetes associated with coral in the coast of Hainan.</title>
        <authorList>
            <person name="Li F."/>
        </authorList>
    </citation>
    <scope>NUCLEOTIDE SEQUENCE</scope>
    <source>
        <strain evidence="3">HNM0983</strain>
    </source>
</reference>
<organism evidence="3 4">
    <name type="scientific">Saccharopolyspora montiporae</name>
    <dbReference type="NCBI Taxonomy" id="2781240"/>
    <lineage>
        <taxon>Bacteria</taxon>
        <taxon>Bacillati</taxon>
        <taxon>Actinomycetota</taxon>
        <taxon>Actinomycetes</taxon>
        <taxon>Pseudonocardiales</taxon>
        <taxon>Pseudonocardiaceae</taxon>
        <taxon>Saccharopolyspora</taxon>
    </lineage>
</organism>